<reference evidence="2 3" key="1">
    <citation type="submission" date="2024-03" db="EMBL/GenBank/DDBJ databases">
        <title>Novel species of the genus Variovorax.</title>
        <authorList>
            <person name="Liu Q."/>
            <person name="Xin Y.-H."/>
        </authorList>
    </citation>
    <scope>NUCLEOTIDE SEQUENCE [LARGE SCALE GENOMIC DNA]</scope>
    <source>
        <strain evidence="2 3">KACC 18901</strain>
    </source>
</reference>
<keyword evidence="1" id="KW-1133">Transmembrane helix</keyword>
<sequence>MSSAKLWLRVFFAGFAVIVAMLLLTLFTTVPYGDLSRLSRLSDAEFGWQQRPPALPEKQFMIAVPLAEADIVVIGDSFSMTHVWQAELVRAGFKVTTIYWGSYHETMCADTQQWLVDAGFRGKLVIFESVERLLKERMRLSTQCAHMTAPFVPRLIPPVTALAEKPGFALNSTAKLATGIITWDRTRRAREAPGDISFDETAVRVVPNGCELFSNPLCPKVLFFKQDQKAGELDPGDFERMKEFNAKQKLFPFVWMVIPDKTTTYFVQDHSKAFRDVYLPANLGPDFFTMAAENRTRIKDFYFPNDTHMSTYGQEIMGKMMLQAVRETLARSTAAPQHRD</sequence>
<dbReference type="Proteomes" id="UP001367030">
    <property type="component" value="Unassembled WGS sequence"/>
</dbReference>
<organism evidence="2 3">
    <name type="scientific">Variovorax robiniae</name>
    <dbReference type="NCBI Taxonomy" id="1836199"/>
    <lineage>
        <taxon>Bacteria</taxon>
        <taxon>Pseudomonadati</taxon>
        <taxon>Pseudomonadota</taxon>
        <taxon>Betaproteobacteria</taxon>
        <taxon>Burkholderiales</taxon>
        <taxon>Comamonadaceae</taxon>
        <taxon>Variovorax</taxon>
    </lineage>
</organism>
<dbReference type="EMBL" id="JBBKZS010000002">
    <property type="protein sequence ID" value="MEJ8854339.1"/>
    <property type="molecule type" value="Genomic_DNA"/>
</dbReference>
<gene>
    <name evidence="2" type="ORF">WKW79_07155</name>
</gene>
<protein>
    <recommendedName>
        <fullName evidence="4">AlgX/AlgJ SGNH hydrolase-like domain-containing protein</fullName>
    </recommendedName>
</protein>
<evidence type="ECO:0000313" key="2">
    <source>
        <dbReference type="EMBL" id="MEJ8854339.1"/>
    </source>
</evidence>
<name>A0ABU8X3V1_9BURK</name>
<evidence type="ECO:0000256" key="1">
    <source>
        <dbReference type="SAM" id="Phobius"/>
    </source>
</evidence>
<evidence type="ECO:0000313" key="3">
    <source>
        <dbReference type="Proteomes" id="UP001367030"/>
    </source>
</evidence>
<proteinExistence type="predicted"/>
<keyword evidence="1" id="KW-0812">Transmembrane</keyword>
<evidence type="ECO:0008006" key="4">
    <source>
        <dbReference type="Google" id="ProtNLM"/>
    </source>
</evidence>
<feature type="transmembrane region" description="Helical" evidence="1">
    <location>
        <begin position="6"/>
        <end position="30"/>
    </location>
</feature>
<keyword evidence="1" id="KW-0472">Membrane</keyword>
<accession>A0ABU8X3V1</accession>
<keyword evidence="3" id="KW-1185">Reference proteome</keyword>
<comment type="caution">
    <text evidence="2">The sequence shown here is derived from an EMBL/GenBank/DDBJ whole genome shotgun (WGS) entry which is preliminary data.</text>
</comment>
<dbReference type="RefSeq" id="WP_340334403.1">
    <property type="nucleotide sequence ID" value="NZ_JBBKZS010000002.1"/>
</dbReference>